<evidence type="ECO:0000256" key="1">
    <source>
        <dbReference type="SAM" id="MobiDB-lite"/>
    </source>
</evidence>
<keyword evidence="4" id="KW-1185">Reference proteome</keyword>
<protein>
    <recommendedName>
        <fullName evidence="5">Fungal STAND N-terminal Goodbye domain-containing protein</fullName>
    </recommendedName>
</protein>
<proteinExistence type="predicted"/>
<evidence type="ECO:0000313" key="3">
    <source>
        <dbReference type="EMBL" id="WAQ89840.1"/>
    </source>
</evidence>
<feature type="compositionally biased region" description="Basic and acidic residues" evidence="1">
    <location>
        <begin position="76"/>
        <end position="86"/>
    </location>
</feature>
<keyword evidence="2" id="KW-0732">Signal</keyword>
<dbReference type="EMBL" id="CP110431">
    <property type="protein sequence ID" value="WAQ89840.1"/>
    <property type="molecule type" value="Genomic_DNA"/>
</dbReference>
<evidence type="ECO:0000256" key="2">
    <source>
        <dbReference type="SAM" id="SignalP"/>
    </source>
</evidence>
<dbReference type="RefSeq" id="XP_053025395.1">
    <property type="nucleotide sequence ID" value="XM_053161450.1"/>
</dbReference>
<feature type="compositionally biased region" description="Polar residues" evidence="1">
    <location>
        <begin position="59"/>
        <end position="75"/>
    </location>
</feature>
<accession>A0ABY7D1F5</accession>
<name>A0ABY7D1F5_9BASI</name>
<feature type="signal peptide" evidence="2">
    <location>
        <begin position="1"/>
        <end position="15"/>
    </location>
</feature>
<sequence>MQFSLFILLLATSQPITILTKTSKNFDSAVSGHAFTTEMLHRSHSVIPVPSSKKRLWRPSSTQKNGPTRVSQTRDLPSHNKLESRSSQKHTRRADWYKQDRIYAALKDCLAGIQIHARNIREIASVSSQYESDQHLAWDVLQELKAILDICNEALARIKNGDFPLPSSKPGFFGHATIIDICRVIADILTEIRLCFEEVNGLARYFPIIQNICGDTLHQISGAVANLIIASSGQLGNIIRFIARIFSATPGFFKGIGFGFGDIPEIIAAGGSREFDRFL</sequence>
<evidence type="ECO:0000313" key="4">
    <source>
        <dbReference type="Proteomes" id="UP001164743"/>
    </source>
</evidence>
<reference evidence="3" key="1">
    <citation type="submission" date="2022-10" db="EMBL/GenBank/DDBJ databases">
        <title>Puccinia triticina Genome sequencing and assembly.</title>
        <authorList>
            <person name="Li C."/>
        </authorList>
    </citation>
    <scope>NUCLEOTIDE SEQUENCE</scope>
    <source>
        <strain evidence="3">Pt15</strain>
    </source>
</reference>
<dbReference type="GeneID" id="77802345"/>
<feature type="chain" id="PRO_5047312777" description="Fungal STAND N-terminal Goodbye domain-containing protein" evidence="2">
    <location>
        <begin position="16"/>
        <end position="279"/>
    </location>
</feature>
<organism evidence="3 4">
    <name type="scientific">Puccinia triticina</name>
    <dbReference type="NCBI Taxonomy" id="208348"/>
    <lineage>
        <taxon>Eukaryota</taxon>
        <taxon>Fungi</taxon>
        <taxon>Dikarya</taxon>
        <taxon>Basidiomycota</taxon>
        <taxon>Pucciniomycotina</taxon>
        <taxon>Pucciniomycetes</taxon>
        <taxon>Pucciniales</taxon>
        <taxon>Pucciniaceae</taxon>
        <taxon>Puccinia</taxon>
    </lineage>
</organism>
<dbReference type="Proteomes" id="UP001164743">
    <property type="component" value="Chromosome 11A"/>
</dbReference>
<feature type="region of interest" description="Disordered" evidence="1">
    <location>
        <begin position="50"/>
        <end position="92"/>
    </location>
</feature>
<gene>
    <name evidence="3" type="ORF">PtA15_11A532</name>
</gene>
<evidence type="ECO:0008006" key="5">
    <source>
        <dbReference type="Google" id="ProtNLM"/>
    </source>
</evidence>